<dbReference type="AlphaFoldDB" id="A0A1B9IQ19"/>
<dbReference type="OrthoDB" id="9895617at2759"/>
<proteinExistence type="predicted"/>
<organism evidence="1 2">
    <name type="scientific">Kwoniella mangroviensis CBS 10435</name>
    <dbReference type="NCBI Taxonomy" id="1331196"/>
    <lineage>
        <taxon>Eukaryota</taxon>
        <taxon>Fungi</taxon>
        <taxon>Dikarya</taxon>
        <taxon>Basidiomycota</taxon>
        <taxon>Agaricomycotina</taxon>
        <taxon>Tremellomycetes</taxon>
        <taxon>Tremellales</taxon>
        <taxon>Cryptococcaceae</taxon>
        <taxon>Kwoniella</taxon>
    </lineage>
</organism>
<reference evidence="1 2" key="1">
    <citation type="submission" date="2013-07" db="EMBL/GenBank/DDBJ databases">
        <title>The Genome Sequence of Kwoniella mangroviensis CBS10435.</title>
        <authorList>
            <consortium name="The Broad Institute Genome Sequencing Platform"/>
            <person name="Cuomo C."/>
            <person name="Litvintseva A."/>
            <person name="Chen Y."/>
            <person name="Heitman J."/>
            <person name="Sun S."/>
            <person name="Springer D."/>
            <person name="Dromer F."/>
            <person name="Young S.K."/>
            <person name="Zeng Q."/>
            <person name="Gargeya S."/>
            <person name="Fitzgerald M."/>
            <person name="Abouelleil A."/>
            <person name="Alvarado L."/>
            <person name="Berlin A.M."/>
            <person name="Chapman S.B."/>
            <person name="Dewar J."/>
            <person name="Goldberg J."/>
            <person name="Griggs A."/>
            <person name="Gujja S."/>
            <person name="Hansen M."/>
            <person name="Howarth C."/>
            <person name="Imamovic A."/>
            <person name="Larimer J."/>
            <person name="McCowan C."/>
            <person name="Murphy C."/>
            <person name="Pearson M."/>
            <person name="Priest M."/>
            <person name="Roberts A."/>
            <person name="Saif S."/>
            <person name="Shea T."/>
            <person name="Sykes S."/>
            <person name="Wortman J."/>
            <person name="Nusbaum C."/>
            <person name="Birren B."/>
        </authorList>
    </citation>
    <scope>NUCLEOTIDE SEQUENCE [LARGE SCALE GENOMIC DNA]</scope>
    <source>
        <strain evidence="1 2">CBS 10435</strain>
    </source>
</reference>
<evidence type="ECO:0000313" key="1">
    <source>
        <dbReference type="EMBL" id="OCF57665.1"/>
    </source>
</evidence>
<dbReference type="EMBL" id="KI669463">
    <property type="protein sequence ID" value="OCF57665.1"/>
    <property type="molecule type" value="Genomic_DNA"/>
</dbReference>
<dbReference type="STRING" id="1331196.A0A1B9IQ19"/>
<accession>A0A1B9IQ19</accession>
<name>A0A1B9IQ19_9TREE</name>
<reference evidence="2" key="2">
    <citation type="submission" date="2013-12" db="EMBL/GenBank/DDBJ databases">
        <title>Evolution of pathogenesis and genome organization in the Tremellales.</title>
        <authorList>
            <person name="Cuomo C."/>
            <person name="Litvintseva A."/>
            <person name="Heitman J."/>
            <person name="Chen Y."/>
            <person name="Sun S."/>
            <person name="Springer D."/>
            <person name="Dromer F."/>
            <person name="Young S."/>
            <person name="Zeng Q."/>
            <person name="Chapman S."/>
            <person name="Gujja S."/>
            <person name="Saif S."/>
            <person name="Birren B."/>
        </authorList>
    </citation>
    <scope>NUCLEOTIDE SEQUENCE [LARGE SCALE GENOMIC DNA]</scope>
    <source>
        <strain evidence="2">CBS 10435</strain>
    </source>
</reference>
<gene>
    <name evidence="1" type="ORF">L486_05127</name>
</gene>
<dbReference type="Pfam" id="PF12585">
    <property type="entry name" value="DUF3759"/>
    <property type="match status" value="1"/>
</dbReference>
<keyword evidence="2" id="KW-1185">Reference proteome</keyword>
<evidence type="ECO:0008006" key="3">
    <source>
        <dbReference type="Google" id="ProtNLM"/>
    </source>
</evidence>
<dbReference type="Proteomes" id="UP000092583">
    <property type="component" value="Unassembled WGS sequence"/>
</dbReference>
<dbReference type="InterPro" id="IPR022234">
    <property type="entry name" value="DUF3759"/>
</dbReference>
<protein>
    <recommendedName>
        <fullName evidence="3">CipC protein</fullName>
    </recommendedName>
</protein>
<sequence length="116" mass="12964">MGEYHTSLFDYFNNDDSGNQQVYNLDPNNEQHKSKLSHELIGGAAGFEAMKAYEDHLRKEGKPANHAFAKELVAGFAAAEVDKLFETKGLDAYDREEAKRHAKAQAIEALNQSGEY</sequence>
<evidence type="ECO:0000313" key="2">
    <source>
        <dbReference type="Proteomes" id="UP000092583"/>
    </source>
</evidence>
<dbReference type="PANTHER" id="PTHR37450:SF1">
    <property type="entry name" value="CIPC PROTEIN"/>
    <property type="match status" value="1"/>
</dbReference>
<dbReference type="PANTHER" id="PTHR37450">
    <property type="entry name" value="CIPC PROTEIN"/>
    <property type="match status" value="1"/>
</dbReference>